<dbReference type="PANTHER" id="PTHR42978">
    <property type="entry name" value="QUORUM-QUENCHING LACTONASE YTNP-RELATED-RELATED"/>
    <property type="match status" value="1"/>
</dbReference>
<dbReference type="InterPro" id="IPR036866">
    <property type="entry name" value="RibonucZ/Hydroxyglut_hydro"/>
</dbReference>
<evidence type="ECO:0000256" key="1">
    <source>
        <dbReference type="ARBA" id="ARBA00007749"/>
    </source>
</evidence>
<dbReference type="Gene3D" id="3.60.15.10">
    <property type="entry name" value="Ribonuclease Z/Hydroxyacylglutathione hydrolase-like"/>
    <property type="match status" value="1"/>
</dbReference>
<evidence type="ECO:0000259" key="5">
    <source>
        <dbReference type="SMART" id="SM00849"/>
    </source>
</evidence>
<keyword evidence="2" id="KW-0479">Metal-binding</keyword>
<dbReference type="GO" id="GO:0016787">
    <property type="term" value="F:hydrolase activity"/>
    <property type="evidence" value="ECO:0007669"/>
    <property type="project" value="UniProtKB-KW"/>
</dbReference>
<evidence type="ECO:0000313" key="6">
    <source>
        <dbReference type="EMBL" id="KAF1830651.1"/>
    </source>
</evidence>
<dbReference type="SMART" id="SM00849">
    <property type="entry name" value="Lactamase_B"/>
    <property type="match status" value="1"/>
</dbReference>
<evidence type="ECO:0000256" key="2">
    <source>
        <dbReference type="ARBA" id="ARBA00022723"/>
    </source>
</evidence>
<accession>A0A6A5K1K5</accession>
<dbReference type="EMBL" id="ML975389">
    <property type="protein sequence ID" value="KAF1830651.1"/>
    <property type="molecule type" value="Genomic_DNA"/>
</dbReference>
<dbReference type="SUPFAM" id="SSF56281">
    <property type="entry name" value="Metallo-hydrolase/oxidoreductase"/>
    <property type="match status" value="1"/>
</dbReference>
<dbReference type="CDD" id="cd07730">
    <property type="entry name" value="metallo-hydrolase-like_MBL-fold"/>
    <property type="match status" value="1"/>
</dbReference>
<evidence type="ECO:0000256" key="4">
    <source>
        <dbReference type="ARBA" id="ARBA00022833"/>
    </source>
</evidence>
<dbReference type="AlphaFoldDB" id="A0A6A5K1K5"/>
<dbReference type="OrthoDB" id="10250730at2759"/>
<gene>
    <name evidence="6" type="ORF">BDW02DRAFT_601519</name>
</gene>
<keyword evidence="3 6" id="KW-0378">Hydrolase</keyword>
<protein>
    <submittedName>
        <fullName evidence="6">Metallo-hydrolase/oxidoreductase</fullName>
    </submittedName>
</protein>
<dbReference type="Pfam" id="PF00753">
    <property type="entry name" value="Lactamase_B"/>
    <property type="match status" value="1"/>
</dbReference>
<reference evidence="6" key="1">
    <citation type="submission" date="2020-01" db="EMBL/GenBank/DDBJ databases">
        <authorList>
            <consortium name="DOE Joint Genome Institute"/>
            <person name="Haridas S."/>
            <person name="Albert R."/>
            <person name="Binder M."/>
            <person name="Bloem J."/>
            <person name="Labutti K."/>
            <person name="Salamov A."/>
            <person name="Andreopoulos B."/>
            <person name="Baker S.E."/>
            <person name="Barry K."/>
            <person name="Bills G."/>
            <person name="Bluhm B.H."/>
            <person name="Cannon C."/>
            <person name="Castanera R."/>
            <person name="Culley D.E."/>
            <person name="Daum C."/>
            <person name="Ezra D."/>
            <person name="Gonzalez J.B."/>
            <person name="Henrissat B."/>
            <person name="Kuo A."/>
            <person name="Liang C."/>
            <person name="Lipzen A."/>
            <person name="Lutzoni F."/>
            <person name="Magnuson J."/>
            <person name="Mondo S."/>
            <person name="Nolan M."/>
            <person name="Ohm R."/>
            <person name="Pangilinan J."/>
            <person name="Park H.-J."/>
            <person name="Ramirez L."/>
            <person name="Alfaro M."/>
            <person name="Sun H."/>
            <person name="Tritt A."/>
            <person name="Yoshinaga Y."/>
            <person name="Zwiers L.-H."/>
            <person name="Turgeon B.G."/>
            <person name="Goodwin S.B."/>
            <person name="Spatafora J.W."/>
            <person name="Crous P.W."/>
            <person name="Grigoriev I.V."/>
        </authorList>
    </citation>
    <scope>NUCLEOTIDE SEQUENCE</scope>
    <source>
        <strain evidence="6">P77</strain>
    </source>
</reference>
<dbReference type="GO" id="GO:0046872">
    <property type="term" value="F:metal ion binding"/>
    <property type="evidence" value="ECO:0007669"/>
    <property type="project" value="UniProtKB-KW"/>
</dbReference>
<evidence type="ECO:0000256" key="3">
    <source>
        <dbReference type="ARBA" id="ARBA00022801"/>
    </source>
</evidence>
<keyword evidence="4" id="KW-0862">Zinc</keyword>
<feature type="domain" description="Metallo-beta-lactamase" evidence="5">
    <location>
        <begin position="43"/>
        <end position="276"/>
    </location>
</feature>
<proteinExistence type="inferred from homology"/>
<dbReference type="InterPro" id="IPR001279">
    <property type="entry name" value="Metallo-B-lactamas"/>
</dbReference>
<comment type="similarity">
    <text evidence="1">Belongs to the metallo-beta-lactamase superfamily.</text>
</comment>
<sequence>MAVTKIGLPQTDAFVEIALLDGGSFVADLSRMHAGESGTFRMYNWAFYISHQGRHVLWDLGLDGDRSCYTPWVNKFMLEHVNHVGPSRTIDQQLLERGVKAEDIDTVLFSHAHWDHSRPISDNFPNAKAYFGPGTRAGCEPGHLKDPSLQWDGRFFDPEHCTEKWEELEGHWQQFGPFERALDYFDDGSFWILDAPGHMPGNLAAAARLENGEWIVLGSDCCHSRDLLDGKQDIAEFRGPGAKTMSLHTDLSAARETINKIRILEREYGAHTALAHDASWLKKGTDRVLMSLLDDRMRRAAKEKIPYDEIP</sequence>
<dbReference type="InterPro" id="IPR051013">
    <property type="entry name" value="MBL_superfamily_lactonases"/>
</dbReference>
<dbReference type="PANTHER" id="PTHR42978:SF4">
    <property type="entry name" value="METALLO-BETA-LACTAMASE DOMAIN-CONTAINING PROTEIN"/>
    <property type="match status" value="1"/>
</dbReference>
<evidence type="ECO:0000313" key="7">
    <source>
        <dbReference type="Proteomes" id="UP000800040"/>
    </source>
</evidence>
<organism evidence="6 7">
    <name type="scientific">Decorospora gaudefroyi</name>
    <dbReference type="NCBI Taxonomy" id="184978"/>
    <lineage>
        <taxon>Eukaryota</taxon>
        <taxon>Fungi</taxon>
        <taxon>Dikarya</taxon>
        <taxon>Ascomycota</taxon>
        <taxon>Pezizomycotina</taxon>
        <taxon>Dothideomycetes</taxon>
        <taxon>Pleosporomycetidae</taxon>
        <taxon>Pleosporales</taxon>
        <taxon>Pleosporineae</taxon>
        <taxon>Pleosporaceae</taxon>
        <taxon>Decorospora</taxon>
    </lineage>
</organism>
<name>A0A6A5K1K5_9PLEO</name>
<keyword evidence="7" id="KW-1185">Reference proteome</keyword>
<dbReference type="Proteomes" id="UP000800040">
    <property type="component" value="Unassembled WGS sequence"/>
</dbReference>